<accession>A0A6J3M1S4</accession>
<keyword evidence="2" id="KW-1185">Reference proteome</keyword>
<dbReference type="OrthoDB" id="62952at2759"/>
<gene>
    <name evidence="3" type="ORF">K489DRAFT_381857</name>
</gene>
<feature type="region of interest" description="Disordered" evidence="1">
    <location>
        <begin position="214"/>
        <end position="240"/>
    </location>
</feature>
<dbReference type="AlphaFoldDB" id="A0A6J3M1S4"/>
<feature type="compositionally biased region" description="Basic and acidic residues" evidence="1">
    <location>
        <begin position="228"/>
        <end position="240"/>
    </location>
</feature>
<reference evidence="3" key="2">
    <citation type="submission" date="2020-04" db="EMBL/GenBank/DDBJ databases">
        <authorList>
            <consortium name="NCBI Genome Project"/>
        </authorList>
    </citation>
    <scope>NUCLEOTIDE SEQUENCE</scope>
    <source>
        <strain evidence="3">CBS 342.82</strain>
    </source>
</reference>
<dbReference type="GeneID" id="54363035"/>
<protein>
    <recommendedName>
        <fullName evidence="4">F-box domain-containing protein</fullName>
    </recommendedName>
</protein>
<evidence type="ECO:0000313" key="3">
    <source>
        <dbReference type="RefSeq" id="XP_033458889.1"/>
    </source>
</evidence>
<evidence type="ECO:0000313" key="2">
    <source>
        <dbReference type="Proteomes" id="UP000504637"/>
    </source>
</evidence>
<sequence length="240" mass="26472">MAGTVPCPLLALPAELRIRIYEASLAPTGCLHLTSSATCRKAVVPRVSPPLLAACRQVYDEAKHLLYTKNSTCVVVDAGALDAPLIAESRLPQSVLQRLRRVCLVLDCTATYRAPFTELDLDVLRAFTSIEELRIAVVLRTDPDAASAAMRDMLGILLALILERIPARVRIEYGVAAGSDEEEVANELKVRRQKTFRREQRVTVVVVDGSELKGRADESAPEQGSNLREMDDVFAEYRVR</sequence>
<dbReference type="PANTHER" id="PTHR42085:SF2">
    <property type="entry name" value="F-BOX DOMAIN-CONTAINING PROTEIN"/>
    <property type="match status" value="1"/>
</dbReference>
<dbReference type="InterPro" id="IPR038883">
    <property type="entry name" value="AN11006-like"/>
</dbReference>
<organism evidence="3">
    <name type="scientific">Dissoconium aciculare CBS 342.82</name>
    <dbReference type="NCBI Taxonomy" id="1314786"/>
    <lineage>
        <taxon>Eukaryota</taxon>
        <taxon>Fungi</taxon>
        <taxon>Dikarya</taxon>
        <taxon>Ascomycota</taxon>
        <taxon>Pezizomycotina</taxon>
        <taxon>Dothideomycetes</taxon>
        <taxon>Dothideomycetidae</taxon>
        <taxon>Mycosphaerellales</taxon>
        <taxon>Dissoconiaceae</taxon>
        <taxon>Dissoconium</taxon>
    </lineage>
</organism>
<proteinExistence type="predicted"/>
<name>A0A6J3M1S4_9PEZI</name>
<dbReference type="PANTHER" id="PTHR42085">
    <property type="entry name" value="F-BOX DOMAIN-CONTAINING PROTEIN"/>
    <property type="match status" value="1"/>
</dbReference>
<evidence type="ECO:0008006" key="4">
    <source>
        <dbReference type="Google" id="ProtNLM"/>
    </source>
</evidence>
<dbReference type="Proteomes" id="UP000504637">
    <property type="component" value="Unplaced"/>
</dbReference>
<dbReference type="RefSeq" id="XP_033458889.1">
    <property type="nucleotide sequence ID" value="XM_033605235.1"/>
</dbReference>
<reference evidence="3" key="1">
    <citation type="submission" date="2020-01" db="EMBL/GenBank/DDBJ databases">
        <authorList>
            <consortium name="DOE Joint Genome Institute"/>
            <person name="Haridas S."/>
            <person name="Albert R."/>
            <person name="Binder M."/>
            <person name="Bloem J."/>
            <person name="Labutti K."/>
            <person name="Salamov A."/>
            <person name="Andreopoulos B."/>
            <person name="Baker S.E."/>
            <person name="Barry K."/>
            <person name="Bills G."/>
            <person name="Bluhm B.H."/>
            <person name="Cannon C."/>
            <person name="Castanera R."/>
            <person name="Culley D.E."/>
            <person name="Daum C."/>
            <person name="Ezra D."/>
            <person name="Gonzalez J.B."/>
            <person name="Henrissat B."/>
            <person name="Kuo A."/>
            <person name="Liang C."/>
            <person name="Lipzen A."/>
            <person name="Lutzoni F."/>
            <person name="Magnuson J."/>
            <person name="Mondo S."/>
            <person name="Nolan M."/>
            <person name="Ohm R."/>
            <person name="Pangilinan J."/>
            <person name="Park H.-J."/>
            <person name="Ramirez L."/>
            <person name="Alfaro M."/>
            <person name="Sun H."/>
            <person name="Tritt A."/>
            <person name="Yoshinaga Y."/>
            <person name="Zwiers L.-H."/>
            <person name="Turgeon B.G."/>
            <person name="Goodwin S.B."/>
            <person name="Spatafora J.W."/>
            <person name="Crous P.W."/>
            <person name="Grigoriev I.V."/>
        </authorList>
    </citation>
    <scope>NUCLEOTIDE SEQUENCE</scope>
    <source>
        <strain evidence="3">CBS 342.82</strain>
    </source>
</reference>
<evidence type="ECO:0000256" key="1">
    <source>
        <dbReference type="SAM" id="MobiDB-lite"/>
    </source>
</evidence>
<reference evidence="3" key="3">
    <citation type="submission" date="2025-08" db="UniProtKB">
        <authorList>
            <consortium name="RefSeq"/>
        </authorList>
    </citation>
    <scope>IDENTIFICATION</scope>
    <source>
        <strain evidence="3">CBS 342.82</strain>
    </source>
</reference>